<sequence>MYSNLNPKYIVSTIPAPVPTAHLQNYVSTRLLALRTNPDSFSSTHERESAFSTDEWRSRIDPSNRVTFFATQQSDTDATGPPRGEWVALLSTLSPAFFASVNYHPPPMLSVSFSDSDFYIMVGLWVHPSHRRHGLAKRLITGSIDYVCGVASNSRKTLLLAEVHKANDSAAGLYRSMGFEDVGEDIDTCSVWFALSCQGWE</sequence>
<evidence type="ECO:0000256" key="2">
    <source>
        <dbReference type="ARBA" id="ARBA00023315"/>
    </source>
</evidence>
<keyword evidence="2" id="KW-0012">Acyltransferase</keyword>
<dbReference type="Proteomes" id="UP001498398">
    <property type="component" value="Unassembled WGS sequence"/>
</dbReference>
<dbReference type="PANTHER" id="PTHR43420">
    <property type="entry name" value="ACETYLTRANSFERASE"/>
    <property type="match status" value="1"/>
</dbReference>
<keyword evidence="5" id="KW-1185">Reference proteome</keyword>
<evidence type="ECO:0000313" key="5">
    <source>
        <dbReference type="Proteomes" id="UP001498398"/>
    </source>
</evidence>
<feature type="domain" description="N-acetyltransferase" evidence="3">
    <location>
        <begin position="58"/>
        <end position="198"/>
    </location>
</feature>
<dbReference type="Pfam" id="PF00583">
    <property type="entry name" value="Acetyltransf_1"/>
    <property type="match status" value="1"/>
</dbReference>
<name>A0ABR1JIN0_9AGAR</name>
<dbReference type="EMBL" id="JBANRG010000011">
    <property type="protein sequence ID" value="KAK7462269.1"/>
    <property type="molecule type" value="Genomic_DNA"/>
</dbReference>
<proteinExistence type="predicted"/>
<dbReference type="InterPro" id="IPR000182">
    <property type="entry name" value="GNAT_dom"/>
</dbReference>
<comment type="caution">
    <text evidence="4">The sequence shown here is derived from an EMBL/GenBank/DDBJ whole genome shotgun (WGS) entry which is preliminary data.</text>
</comment>
<dbReference type="SUPFAM" id="SSF55729">
    <property type="entry name" value="Acyl-CoA N-acyltransferases (Nat)"/>
    <property type="match status" value="1"/>
</dbReference>
<accession>A0ABR1JIN0</accession>
<dbReference type="Gene3D" id="3.40.630.30">
    <property type="match status" value="1"/>
</dbReference>
<keyword evidence="1" id="KW-0808">Transferase</keyword>
<dbReference type="CDD" id="cd04301">
    <property type="entry name" value="NAT_SF"/>
    <property type="match status" value="1"/>
</dbReference>
<dbReference type="PROSITE" id="PS51186">
    <property type="entry name" value="GNAT"/>
    <property type="match status" value="1"/>
</dbReference>
<evidence type="ECO:0000313" key="4">
    <source>
        <dbReference type="EMBL" id="KAK7462269.1"/>
    </source>
</evidence>
<organism evidence="4 5">
    <name type="scientific">Marasmiellus scandens</name>
    <dbReference type="NCBI Taxonomy" id="2682957"/>
    <lineage>
        <taxon>Eukaryota</taxon>
        <taxon>Fungi</taxon>
        <taxon>Dikarya</taxon>
        <taxon>Basidiomycota</taxon>
        <taxon>Agaricomycotina</taxon>
        <taxon>Agaricomycetes</taxon>
        <taxon>Agaricomycetidae</taxon>
        <taxon>Agaricales</taxon>
        <taxon>Marasmiineae</taxon>
        <taxon>Omphalotaceae</taxon>
        <taxon>Marasmiellus</taxon>
    </lineage>
</organism>
<dbReference type="InterPro" id="IPR016181">
    <property type="entry name" value="Acyl_CoA_acyltransferase"/>
</dbReference>
<protein>
    <recommendedName>
        <fullName evidence="3">N-acetyltransferase domain-containing protein</fullName>
    </recommendedName>
</protein>
<dbReference type="PANTHER" id="PTHR43420:SF47">
    <property type="entry name" value="N-ACETYLTRANSFERASE DOMAIN-CONTAINING PROTEIN"/>
    <property type="match status" value="1"/>
</dbReference>
<evidence type="ECO:0000259" key="3">
    <source>
        <dbReference type="PROSITE" id="PS51186"/>
    </source>
</evidence>
<dbReference type="InterPro" id="IPR050680">
    <property type="entry name" value="YpeA/RimI_acetyltransf"/>
</dbReference>
<reference evidence="4 5" key="1">
    <citation type="submission" date="2024-01" db="EMBL/GenBank/DDBJ databases">
        <title>A draft genome for the cacao thread blight pathogen Marasmiellus scandens.</title>
        <authorList>
            <person name="Baruah I.K."/>
            <person name="Leung J."/>
            <person name="Bukari Y."/>
            <person name="Amoako-Attah I."/>
            <person name="Meinhardt L.W."/>
            <person name="Bailey B.A."/>
            <person name="Cohen S.P."/>
        </authorList>
    </citation>
    <scope>NUCLEOTIDE SEQUENCE [LARGE SCALE GENOMIC DNA]</scope>
    <source>
        <strain evidence="4 5">GH-19</strain>
    </source>
</reference>
<gene>
    <name evidence="4" type="ORF">VKT23_007870</name>
</gene>
<evidence type="ECO:0000256" key="1">
    <source>
        <dbReference type="ARBA" id="ARBA00022679"/>
    </source>
</evidence>